<proteinExistence type="predicted"/>
<reference evidence="2 3" key="1">
    <citation type="submission" date="2019-02" db="EMBL/GenBank/DDBJ databases">
        <title>Deep-cultivation of Planctomycetes and their phenomic and genomic characterization uncovers novel biology.</title>
        <authorList>
            <person name="Wiegand S."/>
            <person name="Jogler M."/>
            <person name="Boedeker C."/>
            <person name="Pinto D."/>
            <person name="Vollmers J."/>
            <person name="Rivas-Marin E."/>
            <person name="Kohn T."/>
            <person name="Peeters S.H."/>
            <person name="Heuer A."/>
            <person name="Rast P."/>
            <person name="Oberbeckmann S."/>
            <person name="Bunk B."/>
            <person name="Jeske O."/>
            <person name="Meyerdierks A."/>
            <person name="Storesund J.E."/>
            <person name="Kallscheuer N."/>
            <person name="Luecker S."/>
            <person name="Lage O.M."/>
            <person name="Pohl T."/>
            <person name="Merkel B.J."/>
            <person name="Hornburger P."/>
            <person name="Mueller R.-W."/>
            <person name="Bruemmer F."/>
            <person name="Labrenz M."/>
            <person name="Spormann A.M."/>
            <person name="Op Den Camp H."/>
            <person name="Overmann J."/>
            <person name="Amann R."/>
            <person name="Jetten M.S.M."/>
            <person name="Mascher T."/>
            <person name="Medema M.H."/>
            <person name="Devos D.P."/>
            <person name="Kaster A.-K."/>
            <person name="Ovreas L."/>
            <person name="Rohde M."/>
            <person name="Galperin M.Y."/>
            <person name="Jogler C."/>
        </authorList>
    </citation>
    <scope>NUCLEOTIDE SEQUENCE [LARGE SCALE GENOMIC DNA]</scope>
    <source>
        <strain evidence="2 3">KOR34</strain>
    </source>
</reference>
<feature type="region of interest" description="Disordered" evidence="1">
    <location>
        <begin position="130"/>
        <end position="155"/>
    </location>
</feature>
<dbReference type="InterPro" id="IPR036439">
    <property type="entry name" value="Dockerin_dom_sf"/>
</dbReference>
<gene>
    <name evidence="2" type="ORF">KOR34_41760</name>
</gene>
<dbReference type="SUPFAM" id="SSF63446">
    <property type="entry name" value="Type I dockerin domain"/>
    <property type="match status" value="1"/>
</dbReference>
<dbReference type="EMBL" id="SIHJ01000003">
    <property type="protein sequence ID" value="TWT32413.1"/>
    <property type="molecule type" value="Genomic_DNA"/>
</dbReference>
<accession>A0A5C5V387</accession>
<dbReference type="OrthoDB" id="255205at2"/>
<dbReference type="RefSeq" id="WP_146567750.1">
    <property type="nucleotide sequence ID" value="NZ_SIHJ01000003.1"/>
</dbReference>
<dbReference type="Gene3D" id="1.10.1330.10">
    <property type="entry name" value="Dockerin domain"/>
    <property type="match status" value="1"/>
</dbReference>
<evidence type="ECO:0008006" key="4">
    <source>
        <dbReference type="Google" id="ProtNLM"/>
    </source>
</evidence>
<dbReference type="AlphaFoldDB" id="A0A5C5V387"/>
<protein>
    <recommendedName>
        <fullName evidence="4">LTD domain-containing protein</fullName>
    </recommendedName>
</protein>
<name>A0A5C5V387_9BACT</name>
<organism evidence="2 3">
    <name type="scientific">Posidoniimonas corsicana</name>
    <dbReference type="NCBI Taxonomy" id="1938618"/>
    <lineage>
        <taxon>Bacteria</taxon>
        <taxon>Pseudomonadati</taxon>
        <taxon>Planctomycetota</taxon>
        <taxon>Planctomycetia</taxon>
        <taxon>Pirellulales</taxon>
        <taxon>Lacipirellulaceae</taxon>
        <taxon>Posidoniimonas</taxon>
    </lineage>
</organism>
<feature type="compositionally biased region" description="Polar residues" evidence="1">
    <location>
        <begin position="310"/>
        <end position="328"/>
    </location>
</feature>
<dbReference type="Proteomes" id="UP000316714">
    <property type="component" value="Unassembled WGS sequence"/>
</dbReference>
<sequence>MPPRALHLAALLTAVLVTPMLRAELYINEIFFDPGGDGVEQRDEFIELRGAPGMPLDDHYLIFVENEDNGDNTGPAGLVENIFTLDGYSLGSNGFLVFRQAGNLLGGAGDSGPSRYSVVPGATDLVNTGAGPGYGSGATSTIGAEDEGGEGSLENGGFTAMLIRKNTGPVPTIGLDLDEGNDGLDNPNGQEGWEILDAIGYFEPLETVYGRSYAPINFGREEPGELVFFDGGIKEIQPNIEPDAVYVGVGYEIEYLGRWGNSTGQTNDDWHISNLTDNPGSGRLTAGQLPDGAPVDYRQSYTGDHGLLASGSTDTPPTQPGESQGSLESNKDVPYGTRLLTNIGGPNYLTGDYNGDGYVNAADYTIWRDSLGAVGDEFAHPAADANHNFMVDGADYEIWRAAYGAPEAPPAAAAVAGVPEPASALLVIAALPLAAIRRRV</sequence>
<evidence type="ECO:0000313" key="2">
    <source>
        <dbReference type="EMBL" id="TWT32413.1"/>
    </source>
</evidence>
<dbReference type="GO" id="GO:0000272">
    <property type="term" value="P:polysaccharide catabolic process"/>
    <property type="evidence" value="ECO:0007669"/>
    <property type="project" value="InterPro"/>
</dbReference>
<feature type="region of interest" description="Disordered" evidence="1">
    <location>
        <begin position="274"/>
        <end position="333"/>
    </location>
</feature>
<comment type="caution">
    <text evidence="2">The sequence shown here is derived from an EMBL/GenBank/DDBJ whole genome shotgun (WGS) entry which is preliminary data.</text>
</comment>
<evidence type="ECO:0000313" key="3">
    <source>
        <dbReference type="Proteomes" id="UP000316714"/>
    </source>
</evidence>
<keyword evidence="3" id="KW-1185">Reference proteome</keyword>
<evidence type="ECO:0000256" key="1">
    <source>
        <dbReference type="SAM" id="MobiDB-lite"/>
    </source>
</evidence>